<dbReference type="Proteomes" id="UP001231518">
    <property type="component" value="Chromosome 31"/>
</dbReference>
<evidence type="ECO:0000313" key="2">
    <source>
        <dbReference type="EMBL" id="KAJ8703970.1"/>
    </source>
</evidence>
<dbReference type="EMBL" id="JARGEI010000032">
    <property type="protein sequence ID" value="KAJ8703970.1"/>
    <property type="molecule type" value="Genomic_DNA"/>
</dbReference>
<evidence type="ECO:0000256" key="1">
    <source>
        <dbReference type="SAM" id="SignalP"/>
    </source>
</evidence>
<feature type="signal peptide" evidence="1">
    <location>
        <begin position="1"/>
        <end position="19"/>
    </location>
</feature>
<keyword evidence="1" id="KW-0732">Signal</keyword>
<reference evidence="2" key="1">
    <citation type="submission" date="2023-03" db="EMBL/GenBank/DDBJ databases">
        <title>Chromosome-level genomes of two armyworms, Mythimna separata and Mythimna loreyi, provide insights into the biosynthesis and reception of sex pheromones.</title>
        <authorList>
            <person name="Zhao H."/>
        </authorList>
    </citation>
    <scope>NUCLEOTIDE SEQUENCE</scope>
    <source>
        <strain evidence="2">BeijingLab</strain>
        <tissue evidence="2">Pupa</tissue>
    </source>
</reference>
<organism evidence="2 3">
    <name type="scientific">Mythimna separata</name>
    <name type="common">Oriental armyworm</name>
    <name type="synonym">Pseudaletia separata</name>
    <dbReference type="NCBI Taxonomy" id="271217"/>
    <lineage>
        <taxon>Eukaryota</taxon>
        <taxon>Metazoa</taxon>
        <taxon>Ecdysozoa</taxon>
        <taxon>Arthropoda</taxon>
        <taxon>Hexapoda</taxon>
        <taxon>Insecta</taxon>
        <taxon>Pterygota</taxon>
        <taxon>Neoptera</taxon>
        <taxon>Endopterygota</taxon>
        <taxon>Lepidoptera</taxon>
        <taxon>Glossata</taxon>
        <taxon>Ditrysia</taxon>
        <taxon>Noctuoidea</taxon>
        <taxon>Noctuidae</taxon>
        <taxon>Noctuinae</taxon>
        <taxon>Hadenini</taxon>
        <taxon>Mythimna</taxon>
    </lineage>
</organism>
<comment type="caution">
    <text evidence="2">The sequence shown here is derived from an EMBL/GenBank/DDBJ whole genome shotgun (WGS) entry which is preliminary data.</text>
</comment>
<proteinExistence type="predicted"/>
<evidence type="ECO:0008006" key="4">
    <source>
        <dbReference type="Google" id="ProtNLM"/>
    </source>
</evidence>
<evidence type="ECO:0000313" key="3">
    <source>
        <dbReference type="Proteomes" id="UP001231518"/>
    </source>
</evidence>
<accession>A0AAD7Y6F3</accession>
<gene>
    <name evidence="2" type="ORF">PYW07_013264</name>
</gene>
<protein>
    <recommendedName>
        <fullName evidence="4">Trissin</fullName>
    </recommendedName>
</protein>
<name>A0AAD7Y6F3_MYTSE</name>
<dbReference type="PROSITE" id="PS51257">
    <property type="entry name" value="PROKAR_LIPOPROTEIN"/>
    <property type="match status" value="1"/>
</dbReference>
<dbReference type="AlphaFoldDB" id="A0AAD7Y6F3"/>
<keyword evidence="3" id="KW-1185">Reference proteome</keyword>
<feature type="chain" id="PRO_5042296667" description="Trissin" evidence="1">
    <location>
        <begin position="20"/>
        <end position="109"/>
    </location>
</feature>
<sequence length="109" mass="12500">MIKIATVFAFIFIVGSVWAACDSCGNECASACGTRRFRACCFNYLRRKRGPEAFKRIHSLTQDIKESQPKSEIPVFVVENVPMPKWTTDVFSSENHPYYSEDILENRLE</sequence>